<organism evidence="2">
    <name type="scientific">marine sediment metagenome</name>
    <dbReference type="NCBI Taxonomy" id="412755"/>
    <lineage>
        <taxon>unclassified sequences</taxon>
        <taxon>metagenomes</taxon>
        <taxon>ecological metagenomes</taxon>
    </lineage>
</organism>
<evidence type="ECO:0000259" key="1">
    <source>
        <dbReference type="Pfam" id="PF01837"/>
    </source>
</evidence>
<feature type="domain" description="Homocysteine biosynthesis enzyme sulfur-incorporation" evidence="1">
    <location>
        <begin position="17"/>
        <end position="49"/>
    </location>
</feature>
<reference evidence="2" key="1">
    <citation type="journal article" date="2014" name="Front. Microbiol.">
        <title>High frequency of phylogenetically diverse reductive dehalogenase-homologous genes in deep subseafloor sedimentary metagenomes.</title>
        <authorList>
            <person name="Kawai M."/>
            <person name="Futagami T."/>
            <person name="Toyoda A."/>
            <person name="Takaki Y."/>
            <person name="Nishi S."/>
            <person name="Hori S."/>
            <person name="Arai W."/>
            <person name="Tsubouchi T."/>
            <person name="Morono Y."/>
            <person name="Uchiyama I."/>
            <person name="Ito T."/>
            <person name="Fujiyama A."/>
            <person name="Inagaki F."/>
            <person name="Takami H."/>
        </authorList>
    </citation>
    <scope>NUCLEOTIDE SEQUENCE</scope>
    <source>
        <strain evidence="2">Expedition CK06-06</strain>
    </source>
</reference>
<dbReference type="EMBL" id="BARU01031360">
    <property type="protein sequence ID" value="GAH73778.1"/>
    <property type="molecule type" value="Genomic_DNA"/>
</dbReference>
<protein>
    <recommendedName>
        <fullName evidence="1">Homocysteine biosynthesis enzyme sulfur-incorporation domain-containing protein</fullName>
    </recommendedName>
</protein>
<dbReference type="Pfam" id="PF01837">
    <property type="entry name" value="HcyBio"/>
    <property type="match status" value="1"/>
</dbReference>
<proteinExistence type="predicted"/>
<gene>
    <name evidence="2" type="ORF">S03H2_49614</name>
</gene>
<dbReference type="AlphaFoldDB" id="X1JVG2"/>
<name>X1JVG2_9ZZZZ</name>
<accession>X1JVG2</accession>
<evidence type="ECO:0000313" key="2">
    <source>
        <dbReference type="EMBL" id="GAH73778.1"/>
    </source>
</evidence>
<dbReference type="InterPro" id="IPR002708">
    <property type="entry name" value="HcyBio"/>
</dbReference>
<feature type="non-terminal residue" evidence="2">
    <location>
        <position position="49"/>
    </location>
</feature>
<comment type="caution">
    <text evidence="2">The sequence shown here is derived from an EMBL/GenBank/DDBJ whole genome shotgun (WGS) entry which is preliminary data.</text>
</comment>
<sequence>MTKTYEEINKKIENGEAVVVTAEEMINIVEQRGIKVAAEEIDVVTTGTF</sequence>